<comment type="caution">
    <text evidence="1">The sequence shown here is derived from an EMBL/GenBank/DDBJ whole genome shotgun (WGS) entry which is preliminary data.</text>
</comment>
<accession>A0ACB8YC55</accession>
<keyword evidence="2" id="KW-1185">Reference proteome</keyword>
<dbReference type="EMBL" id="CM042045">
    <property type="protein sequence ID" value="KAI3682796.1"/>
    <property type="molecule type" value="Genomic_DNA"/>
</dbReference>
<protein>
    <submittedName>
        <fullName evidence="1">Uncharacterized protein</fullName>
    </submittedName>
</protein>
<proteinExistence type="predicted"/>
<name>A0ACB8YC55_9ASTR</name>
<dbReference type="Proteomes" id="UP001056120">
    <property type="component" value="Linkage Group LG28"/>
</dbReference>
<reference evidence="1 2" key="2">
    <citation type="journal article" date="2022" name="Mol. Ecol. Resour.">
        <title>The genomes of chicory, endive, great burdock and yacon provide insights into Asteraceae paleo-polyploidization history and plant inulin production.</title>
        <authorList>
            <person name="Fan W."/>
            <person name="Wang S."/>
            <person name="Wang H."/>
            <person name="Wang A."/>
            <person name="Jiang F."/>
            <person name="Liu H."/>
            <person name="Zhao H."/>
            <person name="Xu D."/>
            <person name="Zhang Y."/>
        </authorList>
    </citation>
    <scope>NUCLEOTIDE SEQUENCE [LARGE SCALE GENOMIC DNA]</scope>
    <source>
        <strain evidence="2">cv. Yunnan</strain>
        <tissue evidence="1">Leaves</tissue>
    </source>
</reference>
<reference evidence="2" key="1">
    <citation type="journal article" date="2022" name="Mol. Ecol. Resour.">
        <title>The genomes of chicory, endive, great burdock and yacon provide insights into Asteraceae palaeo-polyploidization history and plant inulin production.</title>
        <authorList>
            <person name="Fan W."/>
            <person name="Wang S."/>
            <person name="Wang H."/>
            <person name="Wang A."/>
            <person name="Jiang F."/>
            <person name="Liu H."/>
            <person name="Zhao H."/>
            <person name="Xu D."/>
            <person name="Zhang Y."/>
        </authorList>
    </citation>
    <scope>NUCLEOTIDE SEQUENCE [LARGE SCALE GENOMIC DNA]</scope>
    <source>
        <strain evidence="2">cv. Yunnan</strain>
    </source>
</reference>
<gene>
    <name evidence="1" type="ORF">L1987_83045</name>
</gene>
<evidence type="ECO:0000313" key="2">
    <source>
        <dbReference type="Proteomes" id="UP001056120"/>
    </source>
</evidence>
<evidence type="ECO:0000313" key="1">
    <source>
        <dbReference type="EMBL" id="KAI3682796.1"/>
    </source>
</evidence>
<sequence>MDIEKKDEQPLRSVAVPVAVSDDQSRKRKRRRCIICWSSVIGVILTIALIILILSLTVFKAKKPVMTVNSVSLEDLNFSINPIPASVSLNLSLALDISIENPNKVSIKYRTSSASLRYRGKEVGNVPIPAGKLGSDDKTQLNLTLTVFADRLVSDSDLYRDLVGGNLPFTTYTRIKAKVRVLFVNIHVTSTSTCDVNIDVQSRSIPDQNCRYKNKI</sequence>
<organism evidence="1 2">
    <name type="scientific">Smallanthus sonchifolius</name>
    <dbReference type="NCBI Taxonomy" id="185202"/>
    <lineage>
        <taxon>Eukaryota</taxon>
        <taxon>Viridiplantae</taxon>
        <taxon>Streptophyta</taxon>
        <taxon>Embryophyta</taxon>
        <taxon>Tracheophyta</taxon>
        <taxon>Spermatophyta</taxon>
        <taxon>Magnoliopsida</taxon>
        <taxon>eudicotyledons</taxon>
        <taxon>Gunneridae</taxon>
        <taxon>Pentapetalae</taxon>
        <taxon>asterids</taxon>
        <taxon>campanulids</taxon>
        <taxon>Asterales</taxon>
        <taxon>Asteraceae</taxon>
        <taxon>Asteroideae</taxon>
        <taxon>Heliantheae alliance</taxon>
        <taxon>Millerieae</taxon>
        <taxon>Smallanthus</taxon>
    </lineage>
</organism>